<dbReference type="EMBL" id="CAJHUB010000672">
    <property type="protein sequence ID" value="CAD7673924.1"/>
    <property type="molecule type" value="Genomic_DNA"/>
</dbReference>
<protein>
    <submittedName>
        <fullName evidence="2">(raccoon dog) hypothetical protein</fullName>
    </submittedName>
</protein>
<organism evidence="2 3">
    <name type="scientific">Nyctereutes procyonoides</name>
    <name type="common">Raccoon dog</name>
    <name type="synonym">Canis procyonoides</name>
    <dbReference type="NCBI Taxonomy" id="34880"/>
    <lineage>
        <taxon>Eukaryota</taxon>
        <taxon>Metazoa</taxon>
        <taxon>Chordata</taxon>
        <taxon>Craniata</taxon>
        <taxon>Vertebrata</taxon>
        <taxon>Euteleostomi</taxon>
        <taxon>Mammalia</taxon>
        <taxon>Eutheria</taxon>
        <taxon>Laurasiatheria</taxon>
        <taxon>Carnivora</taxon>
        <taxon>Caniformia</taxon>
        <taxon>Canidae</taxon>
        <taxon>Nyctereutes</taxon>
    </lineage>
</organism>
<evidence type="ECO:0000313" key="3">
    <source>
        <dbReference type="Proteomes" id="UP000645828"/>
    </source>
</evidence>
<keyword evidence="3" id="KW-1185">Reference proteome</keyword>
<comment type="caution">
    <text evidence="2">The sequence shown here is derived from an EMBL/GenBank/DDBJ whole genome shotgun (WGS) entry which is preliminary data.</text>
</comment>
<gene>
    <name evidence="2" type="ORF">NYPRO_LOCUS6719</name>
</gene>
<feature type="compositionally biased region" description="Polar residues" evidence="1">
    <location>
        <begin position="163"/>
        <end position="173"/>
    </location>
</feature>
<feature type="compositionally biased region" description="Pro residues" evidence="1">
    <location>
        <begin position="125"/>
        <end position="134"/>
    </location>
</feature>
<evidence type="ECO:0000256" key="1">
    <source>
        <dbReference type="SAM" id="MobiDB-lite"/>
    </source>
</evidence>
<feature type="region of interest" description="Disordered" evidence="1">
    <location>
        <begin position="61"/>
        <end position="173"/>
    </location>
</feature>
<dbReference type="AlphaFoldDB" id="A0A811YA05"/>
<reference evidence="2" key="1">
    <citation type="submission" date="2020-12" db="EMBL/GenBank/DDBJ databases">
        <authorList>
            <consortium name="Molecular Ecology Group"/>
        </authorList>
    </citation>
    <scope>NUCLEOTIDE SEQUENCE</scope>
    <source>
        <strain evidence="2">TBG_1078</strain>
    </source>
</reference>
<feature type="region of interest" description="Disordered" evidence="1">
    <location>
        <begin position="1"/>
        <end position="20"/>
    </location>
</feature>
<evidence type="ECO:0000313" key="2">
    <source>
        <dbReference type="EMBL" id="CAD7673924.1"/>
    </source>
</evidence>
<sequence length="173" mass="18208">MQTLGPHPRPSDSDLPPNRFPRVTHALLEFQKHRLKLLCQAGACRTCTIPCQQSSTAVLTRGKPAGLGSDGGGESDLSQTETGAWRPGAQSGGPWIRGADSCCPPYGPDTSRYEGPATRLRAPVPLGPPPPAQPDAPSLGAPGRGERGGCEQLSGPPRRGLQRTRSCTRDSQP</sequence>
<accession>A0A811YA05</accession>
<proteinExistence type="predicted"/>
<name>A0A811YA05_NYCPR</name>
<dbReference type="Proteomes" id="UP000645828">
    <property type="component" value="Unassembled WGS sequence"/>
</dbReference>